<dbReference type="OrthoDB" id="5716984at2"/>
<dbReference type="InterPro" id="IPR046373">
    <property type="entry name" value="Acyl-CoA_Oxase/DH_mid-dom_sf"/>
</dbReference>
<sequence length="420" mass="46616">MSEETENSVRAEVRAWLEANWKPDYGLVEWRTKLIESGWGAPHYPKEWYGRGLPVHFNPIVDEEFARIGAVGVAKAGIRTLAAATILDHGTDLHKEKFLRRILTGEDTWCQLFSEPGSGSDMAGAVTRADRRGNQWVINGQKVWTTSAHKAHWGLLLARANWDVAKHKGLAYFILDMKQPGVQVHPLKQMNGHASFNQVFFTDAIVEPEMMVCDVGDGWTVATTTLMHERRGADGLRSWAQASSRKGRIYEEEKAEIASTMEPYKWYPQRAGRVDLVMERAKATGKFKDPVIRQEIAKLLIMSKAAEWTARRARAAQEQGKPQGPEGSLGKLVSSNVARQAARVHTYITGADALLTGEDSPMGGVIAEILVSVPATSIAGGTDEIQRNIISERVLKMPKEHSVDTNKPFKDVPRNITAKS</sequence>
<dbReference type="InterPro" id="IPR009100">
    <property type="entry name" value="AcylCoA_DH/oxidase_NM_dom_sf"/>
</dbReference>
<evidence type="ECO:0000259" key="9">
    <source>
        <dbReference type="Pfam" id="PF02770"/>
    </source>
</evidence>
<comment type="caution">
    <text evidence="11">The sequence shown here is derived from an EMBL/GenBank/DDBJ whole genome shotgun (WGS) entry which is preliminary data.</text>
</comment>
<reference evidence="11 12" key="1">
    <citation type="submission" date="2019-07" db="EMBL/GenBank/DDBJ databases">
        <title>Whole genome shotgun sequence of Reyranella soli NBRC 108950.</title>
        <authorList>
            <person name="Hosoyama A."/>
            <person name="Uohara A."/>
            <person name="Ohji S."/>
            <person name="Ichikawa N."/>
        </authorList>
    </citation>
    <scope>NUCLEOTIDE SEQUENCE [LARGE SCALE GENOMIC DNA]</scope>
    <source>
        <strain evidence="11 12">NBRC 108950</strain>
    </source>
</reference>
<dbReference type="SUPFAM" id="SSF47203">
    <property type="entry name" value="Acyl-CoA dehydrogenase C-terminal domain-like"/>
    <property type="match status" value="1"/>
</dbReference>
<dbReference type="GO" id="GO:0016627">
    <property type="term" value="F:oxidoreductase activity, acting on the CH-CH group of donors"/>
    <property type="evidence" value="ECO:0007669"/>
    <property type="project" value="InterPro"/>
</dbReference>
<feature type="region of interest" description="Disordered" evidence="7">
    <location>
        <begin position="312"/>
        <end position="331"/>
    </location>
</feature>
<gene>
    <name evidence="11" type="ORF">RSO01_59540</name>
</gene>
<keyword evidence="12" id="KW-1185">Reference proteome</keyword>
<evidence type="ECO:0000256" key="4">
    <source>
        <dbReference type="ARBA" id="ARBA00022827"/>
    </source>
</evidence>
<name>A0A512NIL1_9HYPH</name>
<evidence type="ECO:0000256" key="7">
    <source>
        <dbReference type="SAM" id="MobiDB-lite"/>
    </source>
</evidence>
<evidence type="ECO:0000259" key="10">
    <source>
        <dbReference type="Pfam" id="PF02771"/>
    </source>
</evidence>
<evidence type="ECO:0000259" key="8">
    <source>
        <dbReference type="Pfam" id="PF00441"/>
    </source>
</evidence>
<evidence type="ECO:0000256" key="2">
    <source>
        <dbReference type="ARBA" id="ARBA00009347"/>
    </source>
</evidence>
<feature type="region of interest" description="Disordered" evidence="7">
    <location>
        <begin position="401"/>
        <end position="420"/>
    </location>
</feature>
<dbReference type="Gene3D" id="1.10.540.10">
    <property type="entry name" value="Acyl-CoA dehydrogenase/oxidase, N-terminal domain"/>
    <property type="match status" value="1"/>
</dbReference>
<dbReference type="AlphaFoldDB" id="A0A512NIL1"/>
<feature type="domain" description="Acyl-CoA dehydrogenase/oxidase N-terminal" evidence="10">
    <location>
        <begin position="5"/>
        <end position="106"/>
    </location>
</feature>
<dbReference type="PANTHER" id="PTHR43292:SF4">
    <property type="entry name" value="ACYL-COA DEHYDROGENASE FADE34"/>
    <property type="match status" value="1"/>
</dbReference>
<evidence type="ECO:0000256" key="1">
    <source>
        <dbReference type="ARBA" id="ARBA00001974"/>
    </source>
</evidence>
<dbReference type="Gene3D" id="2.40.110.10">
    <property type="entry name" value="Butyryl-CoA Dehydrogenase, subunit A, domain 2"/>
    <property type="match status" value="1"/>
</dbReference>
<feature type="compositionally biased region" description="Basic and acidic residues" evidence="7">
    <location>
        <begin position="401"/>
        <end position="413"/>
    </location>
</feature>
<feature type="domain" description="Acyl-CoA oxidase/dehydrogenase middle" evidence="9">
    <location>
        <begin position="110"/>
        <end position="202"/>
    </location>
</feature>
<dbReference type="Gene3D" id="1.20.140.10">
    <property type="entry name" value="Butyryl-CoA Dehydrogenase, subunit A, domain 3"/>
    <property type="match status" value="1"/>
</dbReference>
<evidence type="ECO:0000256" key="6">
    <source>
        <dbReference type="RuleBase" id="RU362125"/>
    </source>
</evidence>
<dbReference type="PANTHER" id="PTHR43292">
    <property type="entry name" value="ACYL-COA DEHYDROGENASE"/>
    <property type="match status" value="1"/>
</dbReference>
<feature type="domain" description="Acyl-CoA dehydrogenase/oxidase C-terminal" evidence="8">
    <location>
        <begin position="277"/>
        <end position="395"/>
    </location>
</feature>
<proteinExistence type="inferred from homology"/>
<evidence type="ECO:0000313" key="11">
    <source>
        <dbReference type="EMBL" id="GEP58788.1"/>
    </source>
</evidence>
<dbReference type="InterPro" id="IPR006091">
    <property type="entry name" value="Acyl-CoA_Oxase/DH_mid-dom"/>
</dbReference>
<dbReference type="GO" id="GO:0050660">
    <property type="term" value="F:flavin adenine dinucleotide binding"/>
    <property type="evidence" value="ECO:0007669"/>
    <property type="project" value="InterPro"/>
</dbReference>
<keyword evidence="4 6" id="KW-0274">FAD</keyword>
<keyword evidence="5 6" id="KW-0560">Oxidoreductase</keyword>
<dbReference type="Pfam" id="PF00441">
    <property type="entry name" value="Acyl-CoA_dh_1"/>
    <property type="match status" value="1"/>
</dbReference>
<dbReference type="Proteomes" id="UP000321058">
    <property type="component" value="Unassembled WGS sequence"/>
</dbReference>
<accession>A0A512NIL1</accession>
<evidence type="ECO:0000256" key="5">
    <source>
        <dbReference type="ARBA" id="ARBA00023002"/>
    </source>
</evidence>
<evidence type="ECO:0000313" key="12">
    <source>
        <dbReference type="Proteomes" id="UP000321058"/>
    </source>
</evidence>
<dbReference type="InterPro" id="IPR037069">
    <property type="entry name" value="AcylCoA_DH/ox_N_sf"/>
</dbReference>
<dbReference type="Pfam" id="PF02770">
    <property type="entry name" value="Acyl-CoA_dh_M"/>
    <property type="match status" value="1"/>
</dbReference>
<comment type="cofactor">
    <cofactor evidence="1 6">
        <name>FAD</name>
        <dbReference type="ChEBI" id="CHEBI:57692"/>
    </cofactor>
</comment>
<dbReference type="InterPro" id="IPR052161">
    <property type="entry name" value="Mycobact_Acyl-CoA_DH"/>
</dbReference>
<evidence type="ECO:0000256" key="3">
    <source>
        <dbReference type="ARBA" id="ARBA00022630"/>
    </source>
</evidence>
<dbReference type="SUPFAM" id="SSF56645">
    <property type="entry name" value="Acyl-CoA dehydrogenase NM domain-like"/>
    <property type="match status" value="1"/>
</dbReference>
<keyword evidence="3 6" id="KW-0285">Flavoprotein</keyword>
<organism evidence="11 12">
    <name type="scientific">Reyranella soli</name>
    <dbReference type="NCBI Taxonomy" id="1230389"/>
    <lineage>
        <taxon>Bacteria</taxon>
        <taxon>Pseudomonadati</taxon>
        <taxon>Pseudomonadota</taxon>
        <taxon>Alphaproteobacteria</taxon>
        <taxon>Hyphomicrobiales</taxon>
        <taxon>Reyranellaceae</taxon>
        <taxon>Reyranella</taxon>
    </lineage>
</organism>
<dbReference type="RefSeq" id="WP_147154179.1">
    <property type="nucleotide sequence ID" value="NZ_BKAJ01000110.1"/>
</dbReference>
<comment type="similarity">
    <text evidence="2 6">Belongs to the acyl-CoA dehydrogenase family.</text>
</comment>
<dbReference type="FunFam" id="2.40.110.10:FF:000011">
    <property type="entry name" value="Acyl-CoA dehydrogenase FadE34"/>
    <property type="match status" value="1"/>
</dbReference>
<dbReference type="InterPro" id="IPR013786">
    <property type="entry name" value="AcylCoA_DH/ox_N"/>
</dbReference>
<dbReference type="InterPro" id="IPR009075">
    <property type="entry name" value="AcylCo_DH/oxidase_C"/>
</dbReference>
<dbReference type="EMBL" id="BKAJ01000110">
    <property type="protein sequence ID" value="GEP58788.1"/>
    <property type="molecule type" value="Genomic_DNA"/>
</dbReference>
<protein>
    <submittedName>
        <fullName evidence="11">Acyl-CoA dehydrogenase</fullName>
    </submittedName>
</protein>
<dbReference type="InterPro" id="IPR036250">
    <property type="entry name" value="AcylCo_DH-like_C"/>
</dbReference>
<dbReference type="Pfam" id="PF02771">
    <property type="entry name" value="Acyl-CoA_dh_N"/>
    <property type="match status" value="1"/>
</dbReference>
<dbReference type="GO" id="GO:0005886">
    <property type="term" value="C:plasma membrane"/>
    <property type="evidence" value="ECO:0007669"/>
    <property type="project" value="TreeGrafter"/>
</dbReference>